<accession>A0ABT3G0H7</accession>
<organism evidence="1 2">
    <name type="scientific">Luteolibacter rhizosphaerae</name>
    <dbReference type="NCBI Taxonomy" id="2989719"/>
    <lineage>
        <taxon>Bacteria</taxon>
        <taxon>Pseudomonadati</taxon>
        <taxon>Verrucomicrobiota</taxon>
        <taxon>Verrucomicrobiia</taxon>
        <taxon>Verrucomicrobiales</taxon>
        <taxon>Verrucomicrobiaceae</taxon>
        <taxon>Luteolibacter</taxon>
    </lineage>
</organism>
<keyword evidence="1" id="KW-0378">Hydrolase</keyword>
<dbReference type="GO" id="GO:0004519">
    <property type="term" value="F:endonuclease activity"/>
    <property type="evidence" value="ECO:0007669"/>
    <property type="project" value="UniProtKB-KW"/>
</dbReference>
<name>A0ABT3G0H7_9BACT</name>
<evidence type="ECO:0000313" key="2">
    <source>
        <dbReference type="Proteomes" id="UP001165653"/>
    </source>
</evidence>
<evidence type="ECO:0000313" key="1">
    <source>
        <dbReference type="EMBL" id="MCW1913021.1"/>
    </source>
</evidence>
<dbReference type="EMBL" id="JAPDDR010000002">
    <property type="protein sequence ID" value="MCW1913021.1"/>
    <property type="molecule type" value="Genomic_DNA"/>
</dbReference>
<keyword evidence="2" id="KW-1185">Reference proteome</keyword>
<dbReference type="Gene3D" id="1.10.30.50">
    <property type="match status" value="1"/>
</dbReference>
<keyword evidence="1" id="KW-0255">Endonuclease</keyword>
<comment type="caution">
    <text evidence="1">The sequence shown here is derived from an EMBL/GenBank/DDBJ whole genome shotgun (WGS) entry which is preliminary data.</text>
</comment>
<dbReference type="Proteomes" id="UP001165653">
    <property type="component" value="Unassembled WGS sequence"/>
</dbReference>
<keyword evidence="1" id="KW-0540">Nuclease</keyword>
<proteinExistence type="predicted"/>
<gene>
    <name evidence="1" type="ORF">OJ996_05530</name>
</gene>
<protein>
    <submittedName>
        <fullName evidence="1">HNH endonuclease</fullName>
    </submittedName>
</protein>
<sequence length="309" mass="35208">MSAASEVQFLRNIQRLLDEGDFVATYKFALLQALADVSVEGAPDSGGELVVPLDRIAEKFIGYYWPQVVPFRPFNGSDGILQQNTGQQASILRELVQLRLAFGGKLQLARQNGRLWQQTVRKVSSVVREMPLWKLQVVAGKPEEFLYRQADFKDGAIILLPGVASHFRSFHGLVLRLVRGRWLERERTVKSNQPIIGAEADLEGFLFGTGRKALDGFREVLREVDGLNCFYCDRRMNGVPEVDRFISRSRYPIDLGHNFVLAHPQCNNQKRDFLADLRHLQRWGHRNRHAGMALADKARQAKRHQSYAI</sequence>
<reference evidence="1" key="1">
    <citation type="submission" date="2022-10" db="EMBL/GenBank/DDBJ databases">
        <title>Luteolibacter sp. GHJ8, whole genome shotgun sequencing project.</title>
        <authorList>
            <person name="Zhao G."/>
            <person name="Shen L."/>
        </authorList>
    </citation>
    <scope>NUCLEOTIDE SEQUENCE</scope>
    <source>
        <strain evidence="1">GHJ8</strain>
    </source>
</reference>
<dbReference type="RefSeq" id="WP_264512032.1">
    <property type="nucleotide sequence ID" value="NZ_JAPDDR010000002.1"/>
</dbReference>